<reference evidence="1 2" key="1">
    <citation type="journal article" date="2024" name="Plant Biotechnol. J.">
        <title>Genome and CRISPR/Cas9 system of a widespread forest tree (Populus alba) in the world.</title>
        <authorList>
            <person name="Liu Y.J."/>
            <person name="Jiang P.F."/>
            <person name="Han X.M."/>
            <person name="Li X.Y."/>
            <person name="Wang H.M."/>
            <person name="Wang Y.J."/>
            <person name="Wang X.X."/>
            <person name="Zeng Q.Y."/>
        </authorList>
    </citation>
    <scope>NUCLEOTIDE SEQUENCE [LARGE SCALE GENOMIC DNA]</scope>
    <source>
        <strain evidence="2">cv. PAL-ZL1</strain>
    </source>
</reference>
<organism evidence="1 2">
    <name type="scientific">Populus alba</name>
    <name type="common">White poplar</name>
    <dbReference type="NCBI Taxonomy" id="43335"/>
    <lineage>
        <taxon>Eukaryota</taxon>
        <taxon>Viridiplantae</taxon>
        <taxon>Streptophyta</taxon>
        <taxon>Embryophyta</taxon>
        <taxon>Tracheophyta</taxon>
        <taxon>Spermatophyta</taxon>
        <taxon>Magnoliopsida</taxon>
        <taxon>eudicotyledons</taxon>
        <taxon>Gunneridae</taxon>
        <taxon>Pentapetalae</taxon>
        <taxon>rosids</taxon>
        <taxon>fabids</taxon>
        <taxon>Malpighiales</taxon>
        <taxon>Salicaceae</taxon>
        <taxon>Saliceae</taxon>
        <taxon>Populus</taxon>
    </lineage>
</organism>
<name>A0ACC4BMR5_POPAL</name>
<gene>
    <name evidence="1" type="ORF">D5086_017687</name>
</gene>
<evidence type="ECO:0000313" key="1">
    <source>
        <dbReference type="EMBL" id="KAL3579852.1"/>
    </source>
</evidence>
<proteinExistence type="predicted"/>
<accession>A0ACC4BMR5</accession>
<evidence type="ECO:0000313" key="2">
    <source>
        <dbReference type="Proteomes" id="UP000309997"/>
    </source>
</evidence>
<protein>
    <submittedName>
        <fullName evidence="1">Uncharacterized protein</fullName>
    </submittedName>
</protein>
<sequence>MENKERAQLEAQHQKEVDNLKEEVARLTSLLEQALRDKSGKETLIAQPEDMHVTHFDPQNLGASRMSSEFQQAMHFQPAYPSRISSTIDSTEKESQKGKMLKEEDLEKWTALEERIRVVEGNHLCDLVKAVNMCLVPNIIIPKKFRMPEFIKYTGTQCPITHLKAYCNKMAEVVDDEKLLIHFFQDSLSDAALTWYMRLDNTKVKKWKDLVDAFMRQYKFNIDMGPDRLSLQAMEKNNKESIREYARRWSEVAAQVNPPMLEKEMINLFSNTFKAPYFEYLVRSSAQHFTDLVIIAERIEQAIGLGNIANPTKKNGFTEGDCQDTYHSYS</sequence>
<comment type="caution">
    <text evidence="1">The sequence shown here is derived from an EMBL/GenBank/DDBJ whole genome shotgun (WGS) entry which is preliminary data.</text>
</comment>
<keyword evidence="2" id="KW-1185">Reference proteome</keyword>
<dbReference type="Proteomes" id="UP000309997">
    <property type="component" value="Unassembled WGS sequence"/>
</dbReference>
<dbReference type="EMBL" id="RCHU02000009">
    <property type="protein sequence ID" value="KAL3579852.1"/>
    <property type="molecule type" value="Genomic_DNA"/>
</dbReference>